<sequence>MDALLAWVRRQINHTFFNKTPVYGPISTEQILTGQLLIDLHASDPNGDPLTYDIIQPEHGWVFRDLITGRFVYTPDELVAGDPLVDSFQVVIRDDSEHLSGTLGSIQKLLHGVARLFGLAQADNVTVTVPVFVDPVIQLPPLITPIAGPGYTLGGDPVKLVSSVLVADGDSDELSQVVIKIATLGQDGDLLEYVAPQGNPITATWDAQTMTLTLSGVATTAQYQQAIEAVTFSATDGALLVRGVTLSATDEHGVDNIAPGFVAVGVWPAIKLPPLVTPLPGLGYTIGDDPVKLVSAVDIADGDSDYLSKLVLKIATLAQSGDVLSYVAPSDNPITATWDAGAKTLTLSGVATKAQYEEALMAVTFSATEGALLVRGVTMSATDADGVENIAPGLVTVGVWPALALPPLVTPVPGLGYTLADDPVKLVSAVDIADGDSDYLSEAILKIATLAQSGDVLGYVAPSGNPITATWDAGARTLTLSGVATKAQYEEALKAVTFSATQGALLVRGVTISVTDADGVENIAPGLVTVGVWLATQLPPLVTPVGAPTYTLGSTPVKLVSAVDIADGDSDFLSEAVLRIALLAQSGDALGYVAPSGNPITATWDAGARTLTLSGVATKAQYEEALKAVTFSATQGVGIVRTITIDVTDDTGVQSLTSGLVLAGARWSLPPLVTPVGAPTYTLGSTPVKLVSAVDIADGDSDFLSEAVLRIALLAQSGDALGYVAPSGNPITATWDAGARTLTLSGVATKAQYEEALKAVTFSATQGVGIVRTITIDVTDDTGVQSLTSGLVLAGARNPLPPLVTPFGGRSYTIGNQPVKPVAAVDIVDADSDYLTSATVEVTLFGRSGDVLQFNGLAGVPISGSYDAGSRTLTLTGTATKAQYEAALKAITFTATGGAWTTRTLAIRVTDDAGVRSSAGLLTLSVW</sequence>
<accession>A1TF79</accession>
<organism evidence="1 2">
    <name type="scientific">Mycolicibacterium vanbaalenii (strain DSM 7251 / JCM 13017 / BCRC 16820 / KCTC 9966 / NRRL B-24157 / PYR-1)</name>
    <name type="common">Mycobacterium vanbaalenii</name>
    <dbReference type="NCBI Taxonomy" id="350058"/>
    <lineage>
        <taxon>Bacteria</taxon>
        <taxon>Bacillati</taxon>
        <taxon>Actinomycetota</taxon>
        <taxon>Actinomycetes</taxon>
        <taxon>Mycobacteriales</taxon>
        <taxon>Mycobacteriaceae</taxon>
        <taxon>Mycolicibacterium</taxon>
    </lineage>
</organism>
<dbReference type="KEGG" id="mva:Mvan_5058"/>
<dbReference type="HOGENOM" id="CLU_315174_0_0_11"/>
<dbReference type="STRING" id="350058.Mvan_5058"/>
<protein>
    <submittedName>
        <fullName evidence="1">Uncharacterized protein</fullName>
    </submittedName>
</protein>
<dbReference type="Proteomes" id="UP000009159">
    <property type="component" value="Chromosome"/>
</dbReference>
<evidence type="ECO:0000313" key="1">
    <source>
        <dbReference type="EMBL" id="ABM15829.1"/>
    </source>
</evidence>
<keyword evidence="2" id="KW-1185">Reference proteome</keyword>
<dbReference type="AlphaFoldDB" id="A1TF79"/>
<dbReference type="eggNOG" id="COG3898">
    <property type="taxonomic scope" value="Bacteria"/>
</dbReference>
<proteinExistence type="predicted"/>
<gene>
    <name evidence="1" type="ordered locus">Mvan_5058</name>
</gene>
<dbReference type="EMBL" id="CP000511">
    <property type="protein sequence ID" value="ABM15829.1"/>
    <property type="molecule type" value="Genomic_DNA"/>
</dbReference>
<reference evidence="1" key="1">
    <citation type="submission" date="2006-12" db="EMBL/GenBank/DDBJ databases">
        <title>Complete sequence of Mycobacterium vanbaalenii PYR-1.</title>
        <authorList>
            <consortium name="US DOE Joint Genome Institute"/>
            <person name="Copeland A."/>
            <person name="Lucas S."/>
            <person name="Lapidus A."/>
            <person name="Barry K."/>
            <person name="Detter J.C."/>
            <person name="Glavina del Rio T."/>
            <person name="Hammon N."/>
            <person name="Israni S."/>
            <person name="Dalin E."/>
            <person name="Tice H."/>
            <person name="Pitluck S."/>
            <person name="Singan V."/>
            <person name="Schmutz J."/>
            <person name="Larimer F."/>
            <person name="Land M."/>
            <person name="Hauser L."/>
            <person name="Kyrpides N."/>
            <person name="Anderson I.J."/>
            <person name="Miller C."/>
            <person name="Richardson P."/>
        </authorList>
    </citation>
    <scope>NUCLEOTIDE SEQUENCE [LARGE SCALE GENOMIC DNA]</scope>
    <source>
        <strain evidence="1">PYR-1</strain>
    </source>
</reference>
<name>A1TF79_MYCVP</name>
<evidence type="ECO:0000313" key="2">
    <source>
        <dbReference type="Proteomes" id="UP000009159"/>
    </source>
</evidence>